<sequence length="81" mass="8251">MTAETIDADGWLATGNVRIVDSTKNSSSTGSGKNTSPNNIGNALKTPSSLIGQVVAIGDAKPLVSALVVVDPDTAPPARRY</sequence>
<comment type="caution">
    <text evidence="2">The sequence shown here is derived from an EMBL/GenBank/DDBJ whole genome shotgun (WGS) entry which is preliminary data.</text>
</comment>
<evidence type="ECO:0000313" key="2">
    <source>
        <dbReference type="EMBL" id="RPA63518.1"/>
    </source>
</evidence>
<evidence type="ECO:0000256" key="1">
    <source>
        <dbReference type="SAM" id="MobiDB-lite"/>
    </source>
</evidence>
<dbReference type="SUPFAM" id="SSF56801">
    <property type="entry name" value="Acetyl-CoA synthetase-like"/>
    <property type="match status" value="1"/>
</dbReference>
<dbReference type="EMBL" id="RKMH01000005">
    <property type="protein sequence ID" value="RPA63518.1"/>
    <property type="molecule type" value="Genomic_DNA"/>
</dbReference>
<feature type="compositionally biased region" description="Low complexity" evidence="1">
    <location>
        <begin position="22"/>
        <end position="36"/>
    </location>
</feature>
<name>A0A3N4GQS2_9ACTN</name>
<dbReference type="AlphaFoldDB" id="A0A3N4GQS2"/>
<evidence type="ECO:0000313" key="3">
    <source>
        <dbReference type="Proteomes" id="UP000267536"/>
    </source>
</evidence>
<dbReference type="OrthoDB" id="9803968at2"/>
<gene>
    <name evidence="2" type="ORF">EF294_08475</name>
</gene>
<evidence type="ECO:0008006" key="4">
    <source>
        <dbReference type="Google" id="ProtNLM"/>
    </source>
</evidence>
<dbReference type="RefSeq" id="WP_123928097.1">
    <property type="nucleotide sequence ID" value="NZ_JBPSDP010000001.1"/>
</dbReference>
<reference evidence="2 3" key="1">
    <citation type="submission" date="2018-11" db="EMBL/GenBank/DDBJ databases">
        <title>Draft genome sequence of Gordonia sp. RS15-1S isolated from rice stems.</title>
        <authorList>
            <person name="Muangham S."/>
        </authorList>
    </citation>
    <scope>NUCLEOTIDE SEQUENCE [LARGE SCALE GENOMIC DNA]</scope>
    <source>
        <strain evidence="2 3">RS15-1S</strain>
    </source>
</reference>
<keyword evidence="3" id="KW-1185">Reference proteome</keyword>
<dbReference type="Proteomes" id="UP000267536">
    <property type="component" value="Unassembled WGS sequence"/>
</dbReference>
<organism evidence="2 3">
    <name type="scientific">Gordonia oryzae</name>
    <dbReference type="NCBI Taxonomy" id="2487349"/>
    <lineage>
        <taxon>Bacteria</taxon>
        <taxon>Bacillati</taxon>
        <taxon>Actinomycetota</taxon>
        <taxon>Actinomycetes</taxon>
        <taxon>Mycobacteriales</taxon>
        <taxon>Gordoniaceae</taxon>
        <taxon>Gordonia</taxon>
    </lineage>
</organism>
<feature type="region of interest" description="Disordered" evidence="1">
    <location>
        <begin position="21"/>
        <end position="42"/>
    </location>
</feature>
<accession>A0A3N4GQS2</accession>
<proteinExistence type="predicted"/>
<protein>
    <recommendedName>
        <fullName evidence="4">AMP-dependent synthetase/ligase domain-containing protein</fullName>
    </recommendedName>
</protein>